<dbReference type="EMBL" id="CCKQ01001224">
    <property type="protein sequence ID" value="CDW72329.1"/>
    <property type="molecule type" value="Genomic_DNA"/>
</dbReference>
<organism evidence="2 3">
    <name type="scientific">Stylonychia lemnae</name>
    <name type="common">Ciliate</name>
    <dbReference type="NCBI Taxonomy" id="5949"/>
    <lineage>
        <taxon>Eukaryota</taxon>
        <taxon>Sar</taxon>
        <taxon>Alveolata</taxon>
        <taxon>Ciliophora</taxon>
        <taxon>Intramacronucleata</taxon>
        <taxon>Spirotrichea</taxon>
        <taxon>Stichotrichia</taxon>
        <taxon>Sporadotrichida</taxon>
        <taxon>Oxytrichidae</taxon>
        <taxon>Stylonychinae</taxon>
        <taxon>Stylonychia</taxon>
    </lineage>
</organism>
<dbReference type="InParanoid" id="A0A077ZS60"/>
<reference evidence="2 3" key="1">
    <citation type="submission" date="2014-06" db="EMBL/GenBank/DDBJ databases">
        <authorList>
            <person name="Swart Estienne"/>
        </authorList>
    </citation>
    <scope>NUCLEOTIDE SEQUENCE [LARGE SCALE GENOMIC DNA]</scope>
    <source>
        <strain evidence="2 3">130c</strain>
    </source>
</reference>
<dbReference type="Proteomes" id="UP000039865">
    <property type="component" value="Unassembled WGS sequence"/>
</dbReference>
<dbReference type="AlphaFoldDB" id="A0A077ZS60"/>
<sequence length="794" mass="90457">MSQILDENNGDATPLNKTQVRTKDNSPTPINRSNIDGDQTRQGTPAQPVVLTMDIDYYKPMFQQEISPYPYIESHENLLKGHESMIFALNIFEDCLNRWEAQQYTQVLLQENIMDYLTKECSTDLVTLAVTSSFIQYSQSAIKTEEDLDLWVEDEEASTPQADNNIALNRNINVKYICINPEDSSQNITNNAENKSDMQLIDILNNSKLSLASGISNKKSIKKYGGVNDPKKFSKLDISQITRTKKLKNASALNDSILFEDQISFLKNVTDNFNPKPIKLKNDKDSIEKTTLDIEADDLIEWQRSKKYRDDNKKQALMEKIKETTQYGIVYSKLDAEKQKFTFDDDGKVIMIDDKQLENLVNPLILESARVKKVSQIKVLKKGVAETKTKVIIDKRIGTVDPLKNNKQTMVDVVEPLKNYFDYLKPSDGVVFQGNNKRKSGLAIKDILAQQKRITRSQYLEMTQYRELSLGHRNSSSFFDTSDMLINDDNRYADTDNVDENLMISTNNFQFGLNKDNNFRQRNNSLQPMGVIKRSMKLSDLSQLLTDQDLKYSKGQNKDIMGGHFGKNIQNKIDVSKSYSSLKTERLDLGGNAFGLKAGVDLQQNNYFEKSIEGNNGFNTERQSSQLDGQSDLILPQIPKYQSKKRINSLMKSLSQSVLHSNSKSKDGNHFSNAVEFKTLNNDINHKIMGDKGWGDGGGMSARPNYNQNKLPLISPRDQEQKIDLNKIQYNIQSPRMARFVNKQAYIEKIQEQVKDKSQLLKNKIMQASGLLISKRLPPTKISAANRYLNSNME</sequence>
<feature type="region of interest" description="Disordered" evidence="1">
    <location>
        <begin position="1"/>
        <end position="45"/>
    </location>
</feature>
<evidence type="ECO:0000313" key="3">
    <source>
        <dbReference type="Proteomes" id="UP000039865"/>
    </source>
</evidence>
<protein>
    <submittedName>
        <fullName evidence="2">Uncharacterized protein</fullName>
    </submittedName>
</protein>
<proteinExistence type="predicted"/>
<feature type="compositionally biased region" description="Polar residues" evidence="1">
    <location>
        <begin position="15"/>
        <end position="45"/>
    </location>
</feature>
<gene>
    <name evidence="2" type="primary">Contig16424.g17489</name>
    <name evidence="2" type="ORF">STYLEM_1288</name>
</gene>
<evidence type="ECO:0000256" key="1">
    <source>
        <dbReference type="SAM" id="MobiDB-lite"/>
    </source>
</evidence>
<accession>A0A077ZS60</accession>
<evidence type="ECO:0000313" key="2">
    <source>
        <dbReference type="EMBL" id="CDW72329.1"/>
    </source>
</evidence>
<keyword evidence="3" id="KW-1185">Reference proteome</keyword>
<name>A0A077ZS60_STYLE</name>